<dbReference type="InterPro" id="IPR045489">
    <property type="entry name" value="DUF6429"/>
</dbReference>
<keyword evidence="3" id="KW-1185">Reference proteome</keyword>
<accession>A0ABQ6CS55</accession>
<dbReference type="Proteomes" id="UP001156882">
    <property type="component" value="Unassembled WGS sequence"/>
</dbReference>
<sequence>MDIDEDKIDDAVLGLLWLTLHNERFAWKGFDWATTDRLYKKGMIGDPMNKSKSLVLTDEGLERSERLFRSLFTRPPR</sequence>
<organism evidence="2 3">
    <name type="scientific">Labrys miyagiensis</name>
    <dbReference type="NCBI Taxonomy" id="346912"/>
    <lineage>
        <taxon>Bacteria</taxon>
        <taxon>Pseudomonadati</taxon>
        <taxon>Pseudomonadota</taxon>
        <taxon>Alphaproteobacteria</taxon>
        <taxon>Hyphomicrobiales</taxon>
        <taxon>Xanthobacteraceae</taxon>
        <taxon>Labrys</taxon>
    </lineage>
</organism>
<dbReference type="Pfam" id="PF20008">
    <property type="entry name" value="DUF6429"/>
    <property type="match status" value="1"/>
</dbReference>
<dbReference type="EMBL" id="BSPC01000039">
    <property type="protein sequence ID" value="GLS21021.1"/>
    <property type="molecule type" value="Genomic_DNA"/>
</dbReference>
<feature type="domain" description="DUF6429" evidence="1">
    <location>
        <begin position="4"/>
        <end position="74"/>
    </location>
</feature>
<protein>
    <recommendedName>
        <fullName evidence="1">DUF6429 domain-containing protein</fullName>
    </recommendedName>
</protein>
<reference evidence="3" key="1">
    <citation type="journal article" date="2019" name="Int. J. Syst. Evol. Microbiol.">
        <title>The Global Catalogue of Microorganisms (GCM) 10K type strain sequencing project: providing services to taxonomists for standard genome sequencing and annotation.</title>
        <authorList>
            <consortium name="The Broad Institute Genomics Platform"/>
            <consortium name="The Broad Institute Genome Sequencing Center for Infectious Disease"/>
            <person name="Wu L."/>
            <person name="Ma J."/>
        </authorList>
    </citation>
    <scope>NUCLEOTIDE SEQUENCE [LARGE SCALE GENOMIC DNA]</scope>
    <source>
        <strain evidence="3">NBRC 101365</strain>
    </source>
</reference>
<evidence type="ECO:0000259" key="1">
    <source>
        <dbReference type="Pfam" id="PF20008"/>
    </source>
</evidence>
<comment type="caution">
    <text evidence="2">The sequence shown here is derived from an EMBL/GenBank/DDBJ whole genome shotgun (WGS) entry which is preliminary data.</text>
</comment>
<name>A0ABQ6CS55_9HYPH</name>
<gene>
    <name evidence="2" type="ORF">GCM10007874_40380</name>
</gene>
<dbReference type="RefSeq" id="WP_284314092.1">
    <property type="nucleotide sequence ID" value="NZ_BSPC01000039.1"/>
</dbReference>
<proteinExistence type="predicted"/>
<evidence type="ECO:0000313" key="3">
    <source>
        <dbReference type="Proteomes" id="UP001156882"/>
    </source>
</evidence>
<evidence type="ECO:0000313" key="2">
    <source>
        <dbReference type="EMBL" id="GLS21021.1"/>
    </source>
</evidence>